<feature type="compositionally biased region" description="Low complexity" evidence="1">
    <location>
        <begin position="161"/>
        <end position="181"/>
    </location>
</feature>
<feature type="compositionally biased region" description="Acidic residues" evidence="1">
    <location>
        <begin position="77"/>
        <end position="102"/>
    </location>
</feature>
<dbReference type="EMBL" id="BKCJ010000124">
    <property type="protein sequence ID" value="GEU30067.1"/>
    <property type="molecule type" value="Genomic_DNA"/>
</dbReference>
<feature type="region of interest" description="Disordered" evidence="1">
    <location>
        <begin position="1"/>
        <end position="181"/>
    </location>
</feature>
<organism evidence="2">
    <name type="scientific">Tanacetum cinerariifolium</name>
    <name type="common">Dalmatian daisy</name>
    <name type="synonym">Chrysanthemum cinerariifolium</name>
    <dbReference type="NCBI Taxonomy" id="118510"/>
    <lineage>
        <taxon>Eukaryota</taxon>
        <taxon>Viridiplantae</taxon>
        <taxon>Streptophyta</taxon>
        <taxon>Embryophyta</taxon>
        <taxon>Tracheophyta</taxon>
        <taxon>Spermatophyta</taxon>
        <taxon>Magnoliopsida</taxon>
        <taxon>eudicotyledons</taxon>
        <taxon>Gunneridae</taxon>
        <taxon>Pentapetalae</taxon>
        <taxon>asterids</taxon>
        <taxon>campanulids</taxon>
        <taxon>Asterales</taxon>
        <taxon>Asteraceae</taxon>
        <taxon>Asteroideae</taxon>
        <taxon>Anthemideae</taxon>
        <taxon>Anthemidinae</taxon>
        <taxon>Tanacetum</taxon>
    </lineage>
</organism>
<comment type="caution">
    <text evidence="2">The sequence shown here is derived from an EMBL/GenBank/DDBJ whole genome shotgun (WGS) entry which is preliminary data.</text>
</comment>
<feature type="compositionally biased region" description="Acidic residues" evidence="1">
    <location>
        <begin position="114"/>
        <end position="124"/>
    </location>
</feature>
<protein>
    <submittedName>
        <fullName evidence="2">Uncharacterized protein</fullName>
    </submittedName>
</protein>
<reference evidence="2" key="1">
    <citation type="journal article" date="2019" name="Sci. Rep.">
        <title>Draft genome of Tanacetum cinerariifolium, the natural source of mosquito coil.</title>
        <authorList>
            <person name="Yamashiro T."/>
            <person name="Shiraishi A."/>
            <person name="Satake H."/>
            <person name="Nakayama K."/>
        </authorList>
    </citation>
    <scope>NUCLEOTIDE SEQUENCE</scope>
</reference>
<feature type="region of interest" description="Disordered" evidence="1">
    <location>
        <begin position="340"/>
        <end position="404"/>
    </location>
</feature>
<accession>A0A699GKZ9</accession>
<feature type="compositionally biased region" description="Basic and acidic residues" evidence="1">
    <location>
        <begin position="125"/>
        <end position="155"/>
    </location>
</feature>
<proteinExistence type="predicted"/>
<evidence type="ECO:0000256" key="1">
    <source>
        <dbReference type="SAM" id="MobiDB-lite"/>
    </source>
</evidence>
<name>A0A699GKZ9_TANCI</name>
<feature type="compositionally biased region" description="Low complexity" evidence="1">
    <location>
        <begin position="34"/>
        <end position="44"/>
    </location>
</feature>
<gene>
    <name evidence="2" type="ORF">Tci_002045</name>
</gene>
<sequence length="615" mass="69055">MQALKESKRQPGTRGSSEGTGTIPGVPNESTFISTTSSKGTGTKPGVPDEEKDITEENIILDWGSEQESEYSKEDKLDDEENDDKEGDVDDEDDETGSDEDDIYKNKIRMRKDEDEEMINAEVDDSGKGEEEVTDAAKADAEKTLEVKDDAKKTELPPTISSLSESSVQESPSNATVTTVPPPFVFTTPSVPQQTTTSIPTPTITTDIPIITTIVSQSDALSAVQLRVAKLEKDQILELPKKQTPRVDLKQESEKTPFEIIKIKKEQAEKQKMSKFTIKSNKKEALKVYGQKSALYQTMHANKSFNKKHANHRLYHALMEALIEDENEMDKGVADTVQDHKRKHDNDEDNDDEDPPAGPNQGKKTKRRRTKESESSKQPPTTKETPKGKAPSKGFKIGKSASANEPVEAPIAELVMDDASDDVVHDDDQPQDASEPKASNLEYIELEYHLQECFNTLTNRLDWNNPERDRYPFYLSKPLPLQGHPGHLTIVIDYFFNNDLEYLKSSDLKSTYTTSITKTKAARYEIEGFKDMVPTLLSPTKVGDIVDIIVALRMFTRTLIIKKRVEDLQIGVESYQKKINITSPQQIVPEIEFKESYTPSHKPLGVIYEDLVKQK</sequence>
<evidence type="ECO:0000313" key="2">
    <source>
        <dbReference type="EMBL" id="GEU30067.1"/>
    </source>
</evidence>
<dbReference type="AlphaFoldDB" id="A0A699GKZ9"/>